<accession>A0ABN9T3F0</accession>
<proteinExistence type="predicted"/>
<organism evidence="2 3">
    <name type="scientific">Prorocentrum cordatum</name>
    <dbReference type="NCBI Taxonomy" id="2364126"/>
    <lineage>
        <taxon>Eukaryota</taxon>
        <taxon>Sar</taxon>
        <taxon>Alveolata</taxon>
        <taxon>Dinophyceae</taxon>
        <taxon>Prorocentrales</taxon>
        <taxon>Prorocentraceae</taxon>
        <taxon>Prorocentrum</taxon>
    </lineage>
</organism>
<evidence type="ECO:0000256" key="1">
    <source>
        <dbReference type="SAM" id="MobiDB-lite"/>
    </source>
</evidence>
<keyword evidence="3" id="KW-1185">Reference proteome</keyword>
<feature type="region of interest" description="Disordered" evidence="1">
    <location>
        <begin position="88"/>
        <end position="121"/>
    </location>
</feature>
<feature type="region of interest" description="Disordered" evidence="1">
    <location>
        <begin position="154"/>
        <end position="173"/>
    </location>
</feature>
<reference evidence="2" key="1">
    <citation type="submission" date="2023-10" db="EMBL/GenBank/DDBJ databases">
        <authorList>
            <person name="Chen Y."/>
            <person name="Shah S."/>
            <person name="Dougan E. K."/>
            <person name="Thang M."/>
            <person name="Chan C."/>
        </authorList>
    </citation>
    <scope>NUCLEOTIDE SEQUENCE [LARGE SCALE GENOMIC DNA]</scope>
</reference>
<sequence>MRMSSTWPKGRELLGLEQHRQQLVGRAARPPVTSADREEESKATLASLTADTELSVEALGEMLLAVGAPVEAAEAVVAGCKARVQRGLPKMPKTRNDALKNAGGKKTTTTSPRSSSNRRNGGSCSLRVGVVLLFLYLMVTMSCGKRPSVFSSATTLGSARARRAGSGSGRLRC</sequence>
<dbReference type="EMBL" id="CAUYUJ010014295">
    <property type="protein sequence ID" value="CAK0839469.1"/>
    <property type="molecule type" value="Genomic_DNA"/>
</dbReference>
<name>A0ABN9T3F0_9DINO</name>
<evidence type="ECO:0000313" key="2">
    <source>
        <dbReference type="EMBL" id="CAK0839469.1"/>
    </source>
</evidence>
<comment type="caution">
    <text evidence="2">The sequence shown here is derived from an EMBL/GenBank/DDBJ whole genome shotgun (WGS) entry which is preliminary data.</text>
</comment>
<dbReference type="Proteomes" id="UP001189429">
    <property type="component" value="Unassembled WGS sequence"/>
</dbReference>
<gene>
    <name evidence="2" type="ORF">PCOR1329_LOCUS35140</name>
</gene>
<feature type="compositionally biased region" description="Low complexity" evidence="1">
    <location>
        <begin position="104"/>
        <end position="121"/>
    </location>
</feature>
<protein>
    <submittedName>
        <fullName evidence="2">Uncharacterized protein</fullName>
    </submittedName>
</protein>
<evidence type="ECO:0000313" key="3">
    <source>
        <dbReference type="Proteomes" id="UP001189429"/>
    </source>
</evidence>
<feature type="region of interest" description="Disordered" evidence="1">
    <location>
        <begin position="24"/>
        <end position="43"/>
    </location>
</feature>